<keyword evidence="1" id="KW-0319">Glycerol metabolism</keyword>
<sequence>MNNTILNQTVIPSVRELKHLDLALKSPSPFILLSEAHIGNLQLLTKRCHAVNKKVLVHLDLIGGLSKDQIGLKMLRDLYKIDGVISPNANLLKRVKDLGLISIQRLFLLDSRSLESGLKSMEERHLDALELLPGPFSLYVIEKVRKTTSLPLLAGGFISEDRMVKKLFEGGIKGITTSEKHLWKTK</sequence>
<organism evidence="2 3">
    <name type="scientific">Priestia endophytica DSM 13796</name>
    <dbReference type="NCBI Taxonomy" id="1121089"/>
    <lineage>
        <taxon>Bacteria</taxon>
        <taxon>Bacillati</taxon>
        <taxon>Bacillota</taxon>
        <taxon>Bacilli</taxon>
        <taxon>Bacillales</taxon>
        <taxon>Bacillaceae</taxon>
        <taxon>Priestia</taxon>
    </lineage>
</organism>
<dbReference type="PANTHER" id="PTHR35787:SF1">
    <property type="entry name" value="GLYCEROL UPTAKE OPERON ANTITERMINATOR REGULATORY PROTEIN"/>
    <property type="match status" value="1"/>
</dbReference>
<reference evidence="2 3" key="1">
    <citation type="submission" date="2016-10" db="EMBL/GenBank/DDBJ databases">
        <authorList>
            <person name="Varghese N."/>
            <person name="Submissions S."/>
        </authorList>
    </citation>
    <scope>NUCLEOTIDE SEQUENCE [LARGE SCALE GENOMIC DNA]</scope>
    <source>
        <strain evidence="2 3">DSM 13796</strain>
    </source>
</reference>
<keyword evidence="1" id="KW-0694">RNA-binding</keyword>
<keyword evidence="1" id="KW-0805">Transcription regulation</keyword>
<dbReference type="EMBL" id="FOXX01000009">
    <property type="protein sequence ID" value="SFQ78389.1"/>
    <property type="molecule type" value="Genomic_DNA"/>
</dbReference>
<dbReference type="PANTHER" id="PTHR35787">
    <property type="entry name" value="GLYCEROL UPTAKE OPERON ANTITERMINATOR REGULATORY PROTEIN"/>
    <property type="match status" value="1"/>
</dbReference>
<dbReference type="Gene3D" id="3.20.20.70">
    <property type="entry name" value="Aldolase class I"/>
    <property type="match status" value="1"/>
</dbReference>
<dbReference type="InterPro" id="IPR013785">
    <property type="entry name" value="Aldolase_TIM"/>
</dbReference>
<evidence type="ECO:0000313" key="2">
    <source>
        <dbReference type="EMBL" id="SFQ78389.1"/>
    </source>
</evidence>
<dbReference type="SUPFAM" id="SSF110391">
    <property type="entry name" value="GlpP-like"/>
    <property type="match status" value="1"/>
</dbReference>
<evidence type="ECO:0000256" key="1">
    <source>
        <dbReference type="PIRNR" id="PIRNR016897"/>
    </source>
</evidence>
<dbReference type="Proteomes" id="UP000182762">
    <property type="component" value="Unassembled WGS sequence"/>
</dbReference>
<comment type="function">
    <text evidence="1">Regulates expression of the glpD operon. In the presence of glycerol 3-phosphate (G3P) causes antitermination of transcription of glpD at the inverted repeat of the leader region to enhance its transcription. Binds and stabilizes glpD leader mRNA.</text>
</comment>
<name>A0A1I6BBX6_9BACI</name>
<comment type="caution">
    <text evidence="2">The sequence shown here is derived from an EMBL/GenBank/DDBJ whole genome shotgun (WGS) entry which is preliminary data.</text>
</comment>
<keyword evidence="1" id="KW-0804">Transcription</keyword>
<protein>
    <recommendedName>
        <fullName evidence="1">Glycerol uptake operon antiterminator regulatory protein</fullName>
    </recommendedName>
</protein>
<evidence type="ECO:0000313" key="3">
    <source>
        <dbReference type="Proteomes" id="UP000182762"/>
    </source>
</evidence>
<dbReference type="GeneID" id="93712030"/>
<accession>A0A1I6BBX6</accession>
<dbReference type="RefSeq" id="WP_061805775.1">
    <property type="nucleotide sequence ID" value="NZ_FOXX01000009.1"/>
</dbReference>
<dbReference type="PIRSF" id="PIRSF016897">
    <property type="entry name" value="GlpP"/>
    <property type="match status" value="1"/>
</dbReference>
<keyword evidence="3" id="KW-1185">Reference proteome</keyword>
<dbReference type="InterPro" id="IPR006699">
    <property type="entry name" value="GlpP"/>
</dbReference>
<dbReference type="Pfam" id="PF04309">
    <property type="entry name" value="G3P_antiterm"/>
    <property type="match status" value="1"/>
</dbReference>
<proteinExistence type="predicted"/>
<gene>
    <name evidence="2" type="ORF">SAMN02745910_03427</name>
</gene>